<proteinExistence type="predicted"/>
<dbReference type="PANTHER" id="PTHR43037">
    <property type="entry name" value="UNNAMED PRODUCT-RELATED"/>
    <property type="match status" value="1"/>
</dbReference>
<dbReference type="GO" id="GO:0008236">
    <property type="term" value="F:serine-type peptidase activity"/>
    <property type="evidence" value="ECO:0007669"/>
    <property type="project" value="InterPro"/>
</dbReference>
<dbReference type="SUPFAM" id="SSF53474">
    <property type="entry name" value="alpha/beta-Hydrolases"/>
    <property type="match status" value="1"/>
</dbReference>
<protein>
    <submittedName>
        <fullName evidence="3">Phospholipase</fullName>
    </submittedName>
</protein>
<reference evidence="3 4" key="1">
    <citation type="submission" date="2019-03" db="EMBL/GenBank/DDBJ databases">
        <title>Luteimonas zhaokaii sp.nov., isolated from the rectal contents of Plateau pika in Yushu, Qinghai Province, China.</title>
        <authorList>
            <person name="Zhang G."/>
        </authorList>
    </citation>
    <scope>NUCLEOTIDE SEQUENCE [LARGE SCALE GENOMIC DNA]</scope>
    <source>
        <strain evidence="3 4">B9</strain>
    </source>
</reference>
<dbReference type="Proteomes" id="UP000294796">
    <property type="component" value="Unassembled WGS sequence"/>
</dbReference>
<dbReference type="PROSITE" id="PS51257">
    <property type="entry name" value="PROKAR_LIPOPROTEIN"/>
    <property type="match status" value="1"/>
</dbReference>
<dbReference type="Pfam" id="PF00326">
    <property type="entry name" value="Peptidase_S9"/>
    <property type="match status" value="1"/>
</dbReference>
<accession>A0A4R5U1G7</accession>
<name>A0A4R5U1G7_9GAMM</name>
<comment type="caution">
    <text evidence="3">The sequence shown here is derived from an EMBL/GenBank/DDBJ whole genome shotgun (WGS) entry which is preliminary data.</text>
</comment>
<feature type="domain" description="Peptidase S9 prolyl oligopeptidase catalytic" evidence="2">
    <location>
        <begin position="188"/>
        <end position="253"/>
    </location>
</feature>
<gene>
    <name evidence="3" type="ORF">E2F46_04235</name>
</gene>
<dbReference type="InterPro" id="IPR001375">
    <property type="entry name" value="Peptidase_S9_cat"/>
</dbReference>
<dbReference type="InterPro" id="IPR050955">
    <property type="entry name" value="Plant_Biomass_Hydrol_Est"/>
</dbReference>
<dbReference type="EMBL" id="SMTF01000002">
    <property type="protein sequence ID" value="TDK27404.1"/>
    <property type="molecule type" value="Genomic_DNA"/>
</dbReference>
<keyword evidence="1" id="KW-0732">Signal</keyword>
<evidence type="ECO:0000313" key="4">
    <source>
        <dbReference type="Proteomes" id="UP000294796"/>
    </source>
</evidence>
<evidence type="ECO:0000313" key="3">
    <source>
        <dbReference type="EMBL" id="TDK27404.1"/>
    </source>
</evidence>
<keyword evidence="4" id="KW-1185">Reference proteome</keyword>
<dbReference type="InterPro" id="IPR029058">
    <property type="entry name" value="AB_hydrolase_fold"/>
</dbReference>
<sequence length="268" mass="29706">MPFRLLSWCLLILALAGCSTLRTMISPLPARGVFLEREIEVDGKAYRYQVFAPARGSVEGKPPMVVFLHGSGERGSENRKQAEVGLGPYVRAHADTFPAIVVFPQAPLHAEWNQLERVVFAQMDAAMEEFGGNPDRVVLTGMSMGGYGVWDYGMRAPDRFAALVPVCGGLVHPNRPSMDVRGLAGQADPYAFVAQRVRHVPTWIFHGALDDVVLPEYSRRMAEALQAAGAENARFTEFPDANHNSWDAAYSRTPALWDWAFSQDRSQR</sequence>
<dbReference type="Gene3D" id="3.40.50.1820">
    <property type="entry name" value="alpha/beta hydrolase"/>
    <property type="match status" value="1"/>
</dbReference>
<organism evidence="3 4">
    <name type="scientific">Luteimonas aestuarii</name>
    <dbReference type="NCBI Taxonomy" id="453837"/>
    <lineage>
        <taxon>Bacteria</taxon>
        <taxon>Pseudomonadati</taxon>
        <taxon>Pseudomonadota</taxon>
        <taxon>Gammaproteobacteria</taxon>
        <taxon>Lysobacterales</taxon>
        <taxon>Lysobacteraceae</taxon>
        <taxon>Luteimonas</taxon>
    </lineage>
</organism>
<dbReference type="PANTHER" id="PTHR43037:SF1">
    <property type="entry name" value="BLL1128 PROTEIN"/>
    <property type="match status" value="1"/>
</dbReference>
<dbReference type="AlphaFoldDB" id="A0A4R5U1G7"/>
<dbReference type="GO" id="GO:0006508">
    <property type="term" value="P:proteolysis"/>
    <property type="evidence" value="ECO:0007669"/>
    <property type="project" value="InterPro"/>
</dbReference>
<evidence type="ECO:0000256" key="1">
    <source>
        <dbReference type="ARBA" id="ARBA00022729"/>
    </source>
</evidence>
<dbReference type="OrthoDB" id="9764953at2"/>
<evidence type="ECO:0000259" key="2">
    <source>
        <dbReference type="Pfam" id="PF00326"/>
    </source>
</evidence>